<dbReference type="EMBL" id="PRLP01000006">
    <property type="protein sequence ID" value="PPC79089.1"/>
    <property type="molecule type" value="Genomic_DNA"/>
</dbReference>
<evidence type="ECO:0000313" key="9">
    <source>
        <dbReference type="EMBL" id="PPC79089.1"/>
    </source>
</evidence>
<keyword evidence="6 7" id="KW-0472">Membrane</keyword>
<evidence type="ECO:0000256" key="7">
    <source>
        <dbReference type="RuleBase" id="RU363032"/>
    </source>
</evidence>
<feature type="transmembrane region" description="Helical" evidence="7">
    <location>
        <begin position="210"/>
        <end position="233"/>
    </location>
</feature>
<dbReference type="GO" id="GO:0005886">
    <property type="term" value="C:plasma membrane"/>
    <property type="evidence" value="ECO:0007669"/>
    <property type="project" value="UniProtKB-SubCell"/>
</dbReference>
<dbReference type="PANTHER" id="PTHR43386">
    <property type="entry name" value="OLIGOPEPTIDE TRANSPORT SYSTEM PERMEASE PROTEIN APPC"/>
    <property type="match status" value="1"/>
</dbReference>
<dbReference type="AlphaFoldDB" id="A0A2S5KX63"/>
<evidence type="ECO:0000259" key="8">
    <source>
        <dbReference type="PROSITE" id="PS50928"/>
    </source>
</evidence>
<evidence type="ECO:0000256" key="6">
    <source>
        <dbReference type="ARBA" id="ARBA00023136"/>
    </source>
</evidence>
<dbReference type="OrthoDB" id="9783218at2"/>
<dbReference type="Pfam" id="PF00528">
    <property type="entry name" value="BPD_transp_1"/>
    <property type="match status" value="1"/>
</dbReference>
<feature type="domain" description="ABC transmembrane type-1" evidence="8">
    <location>
        <begin position="90"/>
        <end position="279"/>
    </location>
</feature>
<accession>A0A2S5KX63</accession>
<sequence length="284" mass="30158">MNSTVVTSPTTDIHAALAQAARPQPSRWAQRLGWGLLLVVSGFALLGPWLISADPDRQDLLNALAPLGGHDWLGTDPYGRSMLARLAHGAQLSFLLALLTTLMAVVPGVLLGIVAAWRGGWLEKALVALADMIMALPGLLLVLLVIAFAPGHFVPLCLGLALALWVEFFRISRARSAVILQQPYIEATRMLGFGPGYILRRLLLPALAPTLLTLASFAMSTAIIGISTLSAISVGVRPPTAELGSMIVELLPYYAEAPALVLLPSLLIFLLVLALQLISGGRKS</sequence>
<dbReference type="InterPro" id="IPR050366">
    <property type="entry name" value="BP-dependent_transpt_permease"/>
</dbReference>
<evidence type="ECO:0000313" key="10">
    <source>
        <dbReference type="Proteomes" id="UP000238196"/>
    </source>
</evidence>
<keyword evidence="4 7" id="KW-0812">Transmembrane</keyword>
<protein>
    <submittedName>
        <fullName evidence="9">ABC transporter permease</fullName>
    </submittedName>
</protein>
<reference evidence="9 10" key="1">
    <citation type="submission" date="2018-02" db="EMBL/GenBank/DDBJ databases">
        <title>novel marine gammaproteobacteria from coastal saline agro ecosystem.</title>
        <authorList>
            <person name="Krishnan R."/>
            <person name="Ramesh Kumar N."/>
        </authorList>
    </citation>
    <scope>NUCLEOTIDE SEQUENCE [LARGE SCALE GENOMIC DNA]</scope>
    <source>
        <strain evidence="9 10">228</strain>
    </source>
</reference>
<keyword evidence="5 7" id="KW-1133">Transmembrane helix</keyword>
<organism evidence="9 10">
    <name type="scientific">Proteobacteria bacterium 228</name>
    <dbReference type="NCBI Taxonomy" id="2083153"/>
    <lineage>
        <taxon>Bacteria</taxon>
        <taxon>Pseudomonadati</taxon>
        <taxon>Pseudomonadota</taxon>
    </lineage>
</organism>
<proteinExistence type="inferred from homology"/>
<feature type="transmembrane region" description="Helical" evidence="7">
    <location>
        <begin position="126"/>
        <end position="147"/>
    </location>
</feature>
<evidence type="ECO:0000256" key="2">
    <source>
        <dbReference type="ARBA" id="ARBA00022448"/>
    </source>
</evidence>
<dbReference type="Gene3D" id="1.10.3720.10">
    <property type="entry name" value="MetI-like"/>
    <property type="match status" value="1"/>
</dbReference>
<dbReference type="InterPro" id="IPR000515">
    <property type="entry name" value="MetI-like"/>
</dbReference>
<dbReference type="Proteomes" id="UP000238196">
    <property type="component" value="Unassembled WGS sequence"/>
</dbReference>
<dbReference type="SUPFAM" id="SSF161098">
    <property type="entry name" value="MetI-like"/>
    <property type="match status" value="1"/>
</dbReference>
<dbReference type="GO" id="GO:0071916">
    <property type="term" value="F:dipeptide transmembrane transporter activity"/>
    <property type="evidence" value="ECO:0007669"/>
    <property type="project" value="TreeGrafter"/>
</dbReference>
<evidence type="ECO:0000256" key="3">
    <source>
        <dbReference type="ARBA" id="ARBA00022475"/>
    </source>
</evidence>
<dbReference type="PROSITE" id="PS50928">
    <property type="entry name" value="ABC_TM1"/>
    <property type="match status" value="1"/>
</dbReference>
<comment type="subcellular location">
    <subcellularLocation>
        <location evidence="1 7">Cell membrane</location>
        <topology evidence="1 7">Multi-pass membrane protein</topology>
    </subcellularLocation>
</comment>
<dbReference type="PANTHER" id="PTHR43386:SF1">
    <property type="entry name" value="D,D-DIPEPTIDE TRANSPORT SYSTEM PERMEASE PROTEIN DDPC-RELATED"/>
    <property type="match status" value="1"/>
</dbReference>
<name>A0A2S5KX63_9PROT</name>
<dbReference type="InterPro" id="IPR035906">
    <property type="entry name" value="MetI-like_sf"/>
</dbReference>
<evidence type="ECO:0000256" key="5">
    <source>
        <dbReference type="ARBA" id="ARBA00022989"/>
    </source>
</evidence>
<feature type="transmembrane region" description="Helical" evidence="7">
    <location>
        <begin position="253"/>
        <end position="278"/>
    </location>
</feature>
<feature type="transmembrane region" description="Helical" evidence="7">
    <location>
        <begin position="92"/>
        <end position="114"/>
    </location>
</feature>
<evidence type="ECO:0000256" key="1">
    <source>
        <dbReference type="ARBA" id="ARBA00004651"/>
    </source>
</evidence>
<feature type="transmembrane region" description="Helical" evidence="7">
    <location>
        <begin position="153"/>
        <end position="171"/>
    </location>
</feature>
<feature type="transmembrane region" description="Helical" evidence="7">
    <location>
        <begin position="32"/>
        <end position="51"/>
    </location>
</feature>
<evidence type="ECO:0000256" key="4">
    <source>
        <dbReference type="ARBA" id="ARBA00022692"/>
    </source>
</evidence>
<keyword evidence="3" id="KW-1003">Cell membrane</keyword>
<comment type="caution">
    <text evidence="9">The sequence shown here is derived from an EMBL/GenBank/DDBJ whole genome shotgun (WGS) entry which is preliminary data.</text>
</comment>
<keyword evidence="2 7" id="KW-0813">Transport</keyword>
<comment type="similarity">
    <text evidence="7">Belongs to the binding-protein-dependent transport system permease family.</text>
</comment>
<gene>
    <name evidence="9" type="ORF">C4K68_01970</name>
</gene>